<protein>
    <submittedName>
        <fullName evidence="1">Epimerase</fullName>
    </submittedName>
</protein>
<sequence length="293" mass="32206">MTGTVLILGASGKIGRHASSAFNAAGWTVRPYDRQAGDMIRQAAGAQVIVNGLNPPNYHNWGELIPQITAQVIDAARSSGATVIVPGNVYVFSETAGVWSETTPHRPVSRKGHIREEMEQTYAQSGVQTILLRSGDFISGTAGDSDLMGVMHLRSLNRGVVTALGPADTMHAFGYLPDWADCAVRLAEKRAELPFWTDVCLGGANFTINELARVLSDALGRPLQVKEFGWWQLRLAAPVWEMARELMEMRYLWETPHSLDQSKLTALLPEFRNTDLRTVMCAGLTLEKMRRAA</sequence>
<evidence type="ECO:0000313" key="2">
    <source>
        <dbReference type="Proteomes" id="UP000592216"/>
    </source>
</evidence>
<dbReference type="SUPFAM" id="SSF51735">
    <property type="entry name" value="NAD(P)-binding Rossmann-fold domains"/>
    <property type="match status" value="1"/>
</dbReference>
<proteinExistence type="predicted"/>
<reference evidence="1 2" key="1">
    <citation type="submission" date="2020-04" db="EMBL/GenBank/DDBJ databases">
        <title>Donghicola sp., a member of the Rhodobacteraceae family isolated from mangrove forest in Thailand.</title>
        <authorList>
            <person name="Charoenyingcharoen P."/>
            <person name="Yukphan P."/>
        </authorList>
    </citation>
    <scope>NUCLEOTIDE SEQUENCE [LARGE SCALE GENOMIC DNA]</scope>
    <source>
        <strain evidence="1 2">B5-SW-15</strain>
    </source>
</reference>
<evidence type="ECO:0000313" key="1">
    <source>
        <dbReference type="EMBL" id="NVO23039.1"/>
    </source>
</evidence>
<dbReference type="RefSeq" id="WP_177157122.1">
    <property type="nucleotide sequence ID" value="NZ_JABCJE010000002.1"/>
</dbReference>
<dbReference type="Gene3D" id="3.40.50.720">
    <property type="entry name" value="NAD(P)-binding Rossmann-like Domain"/>
    <property type="match status" value="1"/>
</dbReference>
<organism evidence="1 2">
    <name type="scientific">Donghicola mangrovi</name>
    <dbReference type="NCBI Taxonomy" id="2729614"/>
    <lineage>
        <taxon>Bacteria</taxon>
        <taxon>Pseudomonadati</taxon>
        <taxon>Pseudomonadota</taxon>
        <taxon>Alphaproteobacteria</taxon>
        <taxon>Rhodobacterales</taxon>
        <taxon>Roseobacteraceae</taxon>
        <taxon>Donghicola</taxon>
    </lineage>
</organism>
<gene>
    <name evidence="1" type="ORF">HJ536_06685</name>
</gene>
<dbReference type="AlphaFoldDB" id="A0A850Q9R1"/>
<dbReference type="Proteomes" id="UP000592216">
    <property type="component" value="Unassembled WGS sequence"/>
</dbReference>
<name>A0A850Q9R1_9RHOB</name>
<accession>A0A850Q9R1</accession>
<dbReference type="EMBL" id="JABCJE010000002">
    <property type="protein sequence ID" value="NVO23039.1"/>
    <property type="molecule type" value="Genomic_DNA"/>
</dbReference>
<dbReference type="InterPro" id="IPR036291">
    <property type="entry name" value="NAD(P)-bd_dom_sf"/>
</dbReference>
<comment type="caution">
    <text evidence="1">The sequence shown here is derived from an EMBL/GenBank/DDBJ whole genome shotgun (WGS) entry which is preliminary data.</text>
</comment>